<proteinExistence type="predicted"/>
<dbReference type="RefSeq" id="WP_196957170.1">
    <property type="nucleotide sequence ID" value="NZ_JADWYK010000021.1"/>
</dbReference>
<protein>
    <submittedName>
        <fullName evidence="1">Uncharacterized protein</fullName>
    </submittedName>
</protein>
<reference evidence="1 2" key="1">
    <citation type="submission" date="2020-11" db="EMBL/GenBank/DDBJ databases">
        <title>Hymenobacter sp.</title>
        <authorList>
            <person name="Kim M.K."/>
        </authorList>
    </citation>
    <scope>NUCLEOTIDE SEQUENCE [LARGE SCALE GENOMIC DNA]</scope>
    <source>
        <strain evidence="1 2">BT594</strain>
    </source>
</reference>
<comment type="caution">
    <text evidence="1">The sequence shown here is derived from an EMBL/GenBank/DDBJ whole genome shotgun (WGS) entry which is preliminary data.</text>
</comment>
<name>A0ABS0L7P9_9BACT</name>
<gene>
    <name evidence="1" type="ORF">I5L79_21580</name>
</gene>
<accession>A0ABS0L7P9</accession>
<dbReference type="Proteomes" id="UP000601099">
    <property type="component" value="Unassembled WGS sequence"/>
</dbReference>
<organism evidence="1 2">
    <name type="scientific">Hymenobacter guriensis</name>
    <dbReference type="NCBI Taxonomy" id="2793065"/>
    <lineage>
        <taxon>Bacteria</taxon>
        <taxon>Pseudomonadati</taxon>
        <taxon>Bacteroidota</taxon>
        <taxon>Cytophagia</taxon>
        <taxon>Cytophagales</taxon>
        <taxon>Hymenobacteraceae</taxon>
        <taxon>Hymenobacter</taxon>
    </lineage>
</organism>
<sequence length="101" mass="10751">MFISHKQEAPTGASLAEPLRPQVVADILSGKLVGVTLRTAQHPEGVEVAVLPEVALHIGSLLVDAALAHLPAFDAALDELRARHLSRRALYLSTCQTNPAQ</sequence>
<evidence type="ECO:0000313" key="2">
    <source>
        <dbReference type="Proteomes" id="UP000601099"/>
    </source>
</evidence>
<keyword evidence="2" id="KW-1185">Reference proteome</keyword>
<evidence type="ECO:0000313" key="1">
    <source>
        <dbReference type="EMBL" id="MBG8556151.1"/>
    </source>
</evidence>
<dbReference type="EMBL" id="JADWYK010000021">
    <property type="protein sequence ID" value="MBG8556151.1"/>
    <property type="molecule type" value="Genomic_DNA"/>
</dbReference>